<dbReference type="SMART" id="SM00671">
    <property type="entry name" value="SEL1"/>
    <property type="match status" value="5"/>
</dbReference>
<comment type="similarity">
    <text evidence="1">Belongs to the hcp beta-lactamase family.</text>
</comment>
<reference evidence="4 5" key="1">
    <citation type="submission" date="2018-05" db="EMBL/GenBank/DDBJ databases">
        <title>Pararhodobacter marina sp. nov., isolated from deep-sea water of the Indian Ocean.</title>
        <authorList>
            <person name="Lai Q.Sr."/>
            <person name="Liu X."/>
            <person name="Shao Z."/>
        </authorList>
    </citation>
    <scope>NUCLEOTIDE SEQUENCE [LARGE SCALE GENOMIC DNA]</scope>
    <source>
        <strain evidence="4 5">CIC4N-9</strain>
    </source>
</reference>
<gene>
    <name evidence="4" type="ORF">C4N9_12295</name>
</gene>
<evidence type="ECO:0000256" key="3">
    <source>
        <dbReference type="SAM" id="MobiDB-lite"/>
    </source>
</evidence>
<keyword evidence="5" id="KW-1185">Reference proteome</keyword>
<proteinExistence type="inferred from homology"/>
<dbReference type="PANTHER" id="PTHR13891">
    <property type="entry name" value="CYTOCHROME C OXIDASE ASSEMBLY FACTOR 7"/>
    <property type="match status" value="1"/>
</dbReference>
<accession>A0A2U2C8A8</accession>
<evidence type="ECO:0000313" key="4">
    <source>
        <dbReference type="EMBL" id="PWE28126.1"/>
    </source>
</evidence>
<dbReference type="EMBL" id="QEYD01000007">
    <property type="protein sequence ID" value="PWE28126.1"/>
    <property type="molecule type" value="Genomic_DNA"/>
</dbReference>
<feature type="region of interest" description="Disordered" evidence="3">
    <location>
        <begin position="1"/>
        <end position="20"/>
    </location>
</feature>
<dbReference type="AlphaFoldDB" id="A0A2U2C8A8"/>
<dbReference type="Proteomes" id="UP000244940">
    <property type="component" value="Unassembled WGS sequence"/>
</dbReference>
<dbReference type="PANTHER" id="PTHR13891:SF1">
    <property type="entry name" value="CYTOCHROME C OXIDASE ASSEMBLY FACTOR 7"/>
    <property type="match status" value="1"/>
</dbReference>
<dbReference type="InterPro" id="IPR006597">
    <property type="entry name" value="Sel1-like"/>
</dbReference>
<dbReference type="InterPro" id="IPR040239">
    <property type="entry name" value="HcpB-like"/>
</dbReference>
<evidence type="ECO:0000256" key="2">
    <source>
        <dbReference type="ARBA" id="ARBA00022737"/>
    </source>
</evidence>
<dbReference type="SUPFAM" id="SSF81901">
    <property type="entry name" value="HCP-like"/>
    <property type="match status" value="2"/>
</dbReference>
<name>A0A2U2C8A8_9RHOB</name>
<dbReference type="OrthoDB" id="5321503at2"/>
<dbReference type="Pfam" id="PF08238">
    <property type="entry name" value="Sel1"/>
    <property type="match status" value="5"/>
</dbReference>
<protein>
    <submittedName>
        <fullName evidence="4">Uncharacterized protein</fullName>
    </submittedName>
</protein>
<organism evidence="4 5">
    <name type="scientific">Pararhodobacter marinus</name>
    <dbReference type="NCBI Taxonomy" id="2184063"/>
    <lineage>
        <taxon>Bacteria</taxon>
        <taxon>Pseudomonadati</taxon>
        <taxon>Pseudomonadota</taxon>
        <taxon>Alphaproteobacteria</taxon>
        <taxon>Rhodobacterales</taxon>
        <taxon>Paracoccaceae</taxon>
        <taxon>Pararhodobacter</taxon>
    </lineage>
</organism>
<evidence type="ECO:0000256" key="1">
    <source>
        <dbReference type="ARBA" id="ARBA00008486"/>
    </source>
</evidence>
<dbReference type="Gene3D" id="1.25.40.10">
    <property type="entry name" value="Tetratricopeptide repeat domain"/>
    <property type="match status" value="2"/>
</dbReference>
<sequence length="381" mass="40219">MLGFARMGPQEGRAAMSETRFPGHFPRPFAFRSFRRFPGGFPGRPPFVAGLFVLILAPGGALALAETAPLSDCDRLAGFRALPRLPDAPGVYAIRYPDAAVAACEEARRASPGDPFLSVLLARARVAAKPEDSSVLELLDTATEALPALVAAEIGRLYETGRAGLPTGDRQARGFYRQACDLAPEPLSRPGCTRLGVMMIEGRGGPTDLETGFRLLGALCGEGWGAACTQLAFQTDLRGIGDFDTLPERIAALFEAGCAAGDLLGCSQLGFRLELGDGVAHDPARAQALYRDACDGGEPQGCSYLGEIYRSGLGVPPDMVEATRLFAMGCDGNDPYACVTLGDILSDGRGVPVDLPRALSVLEHACWLGDPEGCDKADDLR</sequence>
<comment type="caution">
    <text evidence="4">The sequence shown here is derived from an EMBL/GenBank/DDBJ whole genome shotgun (WGS) entry which is preliminary data.</text>
</comment>
<dbReference type="InterPro" id="IPR011990">
    <property type="entry name" value="TPR-like_helical_dom_sf"/>
</dbReference>
<evidence type="ECO:0000313" key="5">
    <source>
        <dbReference type="Proteomes" id="UP000244940"/>
    </source>
</evidence>
<keyword evidence="2" id="KW-0677">Repeat</keyword>